<protein>
    <submittedName>
        <fullName evidence="2">Uncharacterized protein</fullName>
    </submittedName>
</protein>
<sequence length="200" mass="22333">MKELGRLNTEEESPHFREGRVEKNHLGITTPSSPELDSNLDLLLLGSMAQHETSALANCITEKLSSDRSDRTSQRSHSPCEMTQVRVKLVWMGPEKSLVMLSAYQGSLTSYLTIPHYYPDIDTIDKLVESGLSISVPNMDGAKKLKDIYGSNIMVTEGRSVKVSKSGKIDCDYTFISTFGHDECISRKFDKLFDDTPLLP</sequence>
<reference evidence="2" key="1">
    <citation type="submission" date="2020-11" db="EMBL/GenBank/DDBJ databases">
        <authorList>
            <person name="Tran Van P."/>
        </authorList>
    </citation>
    <scope>NUCLEOTIDE SEQUENCE</scope>
</reference>
<feature type="region of interest" description="Disordered" evidence="1">
    <location>
        <begin position="1"/>
        <end position="33"/>
    </location>
</feature>
<organism evidence="2">
    <name type="scientific">Timema genevievae</name>
    <name type="common">Walking stick</name>
    <dbReference type="NCBI Taxonomy" id="629358"/>
    <lineage>
        <taxon>Eukaryota</taxon>
        <taxon>Metazoa</taxon>
        <taxon>Ecdysozoa</taxon>
        <taxon>Arthropoda</taxon>
        <taxon>Hexapoda</taxon>
        <taxon>Insecta</taxon>
        <taxon>Pterygota</taxon>
        <taxon>Neoptera</taxon>
        <taxon>Polyneoptera</taxon>
        <taxon>Phasmatodea</taxon>
        <taxon>Timematodea</taxon>
        <taxon>Timematoidea</taxon>
        <taxon>Timematidae</taxon>
        <taxon>Timema</taxon>
    </lineage>
</organism>
<proteinExistence type="predicted"/>
<dbReference type="AlphaFoldDB" id="A0A7R9JU39"/>
<name>A0A7R9JU39_TIMGE</name>
<gene>
    <name evidence="2" type="ORF">TGEB3V08_LOCUS3485</name>
</gene>
<evidence type="ECO:0000256" key="1">
    <source>
        <dbReference type="SAM" id="MobiDB-lite"/>
    </source>
</evidence>
<feature type="compositionally biased region" description="Basic and acidic residues" evidence="1">
    <location>
        <begin position="1"/>
        <end position="25"/>
    </location>
</feature>
<evidence type="ECO:0000313" key="2">
    <source>
        <dbReference type="EMBL" id="CAD7589551.1"/>
    </source>
</evidence>
<accession>A0A7R9JU39</accession>
<dbReference type="EMBL" id="OE840120">
    <property type="protein sequence ID" value="CAD7589551.1"/>
    <property type="molecule type" value="Genomic_DNA"/>
</dbReference>